<protein>
    <recommendedName>
        <fullName evidence="1">N-acetyltransferase domain-containing protein</fullName>
    </recommendedName>
</protein>
<sequence>MYPSRVRLAEARDVDLVTNVLIMAMEDNQCWQYQFPHSATYYEDHRNYTRDLVRRFLSTAYDDWIVMVVEIEVEAGEWDIVAVSVWDVSYVNKRLHGRGYRPNSPLNDARQFGYGRGDADHKHATTFLAAEQESNQRYFRQYGPGRLKLQILGTCPAYRRLGFATQLCRWGMDMADRDGVVITFNANPQSTPHYERLGFGKMGQQVIQAPDEEEAVVVDCLAY</sequence>
<dbReference type="AlphaFoldDB" id="A0A430LUH4"/>
<name>A0A430LUH4_9HYPO</name>
<comment type="caution">
    <text evidence="2">The sequence shown here is derived from an EMBL/GenBank/DDBJ whole genome shotgun (WGS) entry which is preliminary data.</text>
</comment>
<dbReference type="InterPro" id="IPR052523">
    <property type="entry name" value="Trichothecene_AcTrans"/>
</dbReference>
<dbReference type="InterPro" id="IPR000182">
    <property type="entry name" value="GNAT_dom"/>
</dbReference>
<dbReference type="InterPro" id="IPR016181">
    <property type="entry name" value="Acyl_CoA_acyltransferase"/>
</dbReference>
<accession>A0A430LUH4</accession>
<dbReference type="SUPFAM" id="SSF55729">
    <property type="entry name" value="Acyl-CoA N-acyltransferases (Nat)"/>
    <property type="match status" value="1"/>
</dbReference>
<dbReference type="Pfam" id="PF13673">
    <property type="entry name" value="Acetyltransf_10"/>
    <property type="match status" value="1"/>
</dbReference>
<organism evidence="2 3">
    <name type="scientific">Fusarium euwallaceae</name>
    <dbReference type="NCBI Taxonomy" id="1147111"/>
    <lineage>
        <taxon>Eukaryota</taxon>
        <taxon>Fungi</taxon>
        <taxon>Dikarya</taxon>
        <taxon>Ascomycota</taxon>
        <taxon>Pezizomycotina</taxon>
        <taxon>Sordariomycetes</taxon>
        <taxon>Hypocreomycetidae</taxon>
        <taxon>Hypocreales</taxon>
        <taxon>Nectriaceae</taxon>
        <taxon>Fusarium</taxon>
        <taxon>Fusarium solani species complex</taxon>
    </lineage>
</organism>
<gene>
    <name evidence="2" type="ORF">BHE90_006098</name>
</gene>
<proteinExistence type="predicted"/>
<keyword evidence="3" id="KW-1185">Reference proteome</keyword>
<reference evidence="2 3" key="1">
    <citation type="submission" date="2017-06" db="EMBL/GenBank/DDBJ databases">
        <title>Comparative genomic analysis of Ambrosia Fusariam Clade fungi.</title>
        <authorList>
            <person name="Stajich J.E."/>
            <person name="Carrillo J."/>
            <person name="Kijimoto T."/>
            <person name="Eskalen A."/>
            <person name="O'Donnell K."/>
            <person name="Kasson M."/>
        </authorList>
    </citation>
    <scope>NUCLEOTIDE SEQUENCE [LARGE SCALE GENOMIC DNA]</scope>
    <source>
        <strain evidence="2 3">UCR1854</strain>
    </source>
</reference>
<dbReference type="PANTHER" id="PTHR42791:SF2">
    <property type="entry name" value="N-ACETYLTRANSFERASE DOMAIN-CONTAINING PROTEIN"/>
    <property type="match status" value="1"/>
</dbReference>
<dbReference type="PANTHER" id="PTHR42791">
    <property type="entry name" value="GNAT FAMILY ACETYLTRANSFERASE"/>
    <property type="match status" value="1"/>
</dbReference>
<dbReference type="Proteomes" id="UP000287124">
    <property type="component" value="Unassembled WGS sequence"/>
</dbReference>
<evidence type="ECO:0000313" key="2">
    <source>
        <dbReference type="EMBL" id="RTE79366.1"/>
    </source>
</evidence>
<dbReference type="GO" id="GO:0016747">
    <property type="term" value="F:acyltransferase activity, transferring groups other than amino-acyl groups"/>
    <property type="evidence" value="ECO:0007669"/>
    <property type="project" value="InterPro"/>
</dbReference>
<dbReference type="EMBL" id="MIKF01000075">
    <property type="protein sequence ID" value="RTE79366.1"/>
    <property type="molecule type" value="Genomic_DNA"/>
</dbReference>
<dbReference type="Gene3D" id="3.40.630.30">
    <property type="match status" value="1"/>
</dbReference>
<evidence type="ECO:0000313" key="3">
    <source>
        <dbReference type="Proteomes" id="UP000287124"/>
    </source>
</evidence>
<feature type="domain" description="N-acetyltransferase" evidence="1">
    <location>
        <begin position="148"/>
        <end position="206"/>
    </location>
</feature>
<evidence type="ECO:0000259" key="1">
    <source>
        <dbReference type="Pfam" id="PF13673"/>
    </source>
</evidence>